<evidence type="ECO:0000256" key="1">
    <source>
        <dbReference type="SAM" id="MobiDB-lite"/>
    </source>
</evidence>
<proteinExistence type="predicted"/>
<dbReference type="EMBL" id="LWSA01000229">
    <property type="protein sequence ID" value="OCX69657.1"/>
    <property type="molecule type" value="Genomic_DNA"/>
</dbReference>
<gene>
    <name evidence="2" type="ORF">A6P07_15980</name>
</gene>
<feature type="compositionally biased region" description="Basic and acidic residues" evidence="1">
    <location>
        <begin position="1"/>
        <end position="17"/>
    </location>
</feature>
<feature type="region of interest" description="Disordered" evidence="1">
    <location>
        <begin position="1"/>
        <end position="22"/>
    </location>
</feature>
<dbReference type="AlphaFoldDB" id="A0A1C2J185"/>
<sequence>MKTPEATKHEEEIKYEDLTPEEQAEWDRAEAEFAKEHDENSALGEWADPRTLDAREFTDEDMMRKPEGRVMTLEEEREEYDFEALAVEKADREETSSADWFETPARDHLAASIAVIAALSGCAPAQLTEFIPAGLTPIQQQTVPSQVTPGEVVTVTPVDHVSVGLFAQRQPGVDVIVKTQTAPPQMLSIVQPTTNGSPAFTAGERVGVVYSNDGGQMHVIPLPPRTPVPDQLPGAGTVCYVFRYLSRGLAIYPMVIQKDLENGFS</sequence>
<evidence type="ECO:0000313" key="2">
    <source>
        <dbReference type="EMBL" id="OCX69657.1"/>
    </source>
</evidence>
<dbReference type="Proteomes" id="UP000094893">
    <property type="component" value="Unassembled WGS sequence"/>
</dbReference>
<reference evidence="2 3" key="1">
    <citation type="journal article" date="2016" name="Int. J. Mol. Sci.">
        <title>Comparative genomics of the extreme acidophile Acidithiobacillus thiooxidans reveals intraspecific divergence and niche adaptation.</title>
        <authorList>
            <person name="Zhang X."/>
            <person name="Feng X."/>
            <person name="Tao J."/>
            <person name="Ma L."/>
            <person name="Xiao Y."/>
            <person name="Liang Y."/>
            <person name="Liu X."/>
            <person name="Yin H."/>
        </authorList>
    </citation>
    <scope>NUCLEOTIDE SEQUENCE [LARGE SCALE GENOMIC DNA]</scope>
    <source>
        <strain evidence="2 3">A02</strain>
    </source>
</reference>
<comment type="caution">
    <text evidence="2">The sequence shown here is derived from an EMBL/GenBank/DDBJ whole genome shotgun (WGS) entry which is preliminary data.</text>
</comment>
<dbReference type="RefSeq" id="WP_024895097.1">
    <property type="nucleotide sequence ID" value="NZ_LWRZ01000123.1"/>
</dbReference>
<organism evidence="2 3">
    <name type="scientific">Acidithiobacillus thiooxidans</name>
    <name type="common">Thiobacillus thiooxidans</name>
    <dbReference type="NCBI Taxonomy" id="930"/>
    <lineage>
        <taxon>Bacteria</taxon>
        <taxon>Pseudomonadati</taxon>
        <taxon>Pseudomonadota</taxon>
        <taxon>Acidithiobacillia</taxon>
        <taxon>Acidithiobacillales</taxon>
        <taxon>Acidithiobacillaceae</taxon>
        <taxon>Acidithiobacillus</taxon>
    </lineage>
</organism>
<protein>
    <submittedName>
        <fullName evidence="2">Uncharacterized protein</fullName>
    </submittedName>
</protein>
<accession>A0A1C2J185</accession>
<name>A0A1C2J185_ACITH</name>
<evidence type="ECO:0000313" key="3">
    <source>
        <dbReference type="Proteomes" id="UP000094893"/>
    </source>
</evidence>